<comment type="caution">
    <text evidence="1">The sequence shown here is derived from an EMBL/GenBank/DDBJ whole genome shotgun (WGS) entry which is preliminary data.</text>
</comment>
<dbReference type="EMBL" id="JBBNAF010000001">
    <property type="protein sequence ID" value="KAK9169395.1"/>
    <property type="molecule type" value="Genomic_DNA"/>
</dbReference>
<dbReference type="AlphaFoldDB" id="A0AAP0LGV6"/>
<proteinExistence type="predicted"/>
<dbReference type="Proteomes" id="UP001420932">
    <property type="component" value="Unassembled WGS sequence"/>
</dbReference>
<sequence>MLAGYFAWKTACSSSSSLPFLASDDSVSKIVTPMALPIEKINKQEFGFRKVIKDGLLVLVDMYYLIVYELVKEQTLDRVTYLKSASYRYIVRHLRCSTDFKKLLEEEVAKVKAISSSVPHNHLFFRQFREAVWPKIMEFVKGHEYYYCGVPAVVFTSWTATNLG</sequence>
<reference evidence="1 2" key="1">
    <citation type="submission" date="2024-01" db="EMBL/GenBank/DDBJ databases">
        <title>Genome assemblies of Stephania.</title>
        <authorList>
            <person name="Yang L."/>
        </authorList>
    </citation>
    <scope>NUCLEOTIDE SEQUENCE [LARGE SCALE GENOMIC DNA]</scope>
    <source>
        <strain evidence="1">YNDBR</strain>
        <tissue evidence="1">Leaf</tissue>
    </source>
</reference>
<keyword evidence="2" id="KW-1185">Reference proteome</keyword>
<evidence type="ECO:0000313" key="1">
    <source>
        <dbReference type="EMBL" id="KAK9169395.1"/>
    </source>
</evidence>
<accession>A0AAP0LGV6</accession>
<name>A0AAP0LGV6_9MAGN</name>
<evidence type="ECO:0000313" key="2">
    <source>
        <dbReference type="Proteomes" id="UP001420932"/>
    </source>
</evidence>
<organism evidence="1 2">
    <name type="scientific">Stephania yunnanensis</name>
    <dbReference type="NCBI Taxonomy" id="152371"/>
    <lineage>
        <taxon>Eukaryota</taxon>
        <taxon>Viridiplantae</taxon>
        <taxon>Streptophyta</taxon>
        <taxon>Embryophyta</taxon>
        <taxon>Tracheophyta</taxon>
        <taxon>Spermatophyta</taxon>
        <taxon>Magnoliopsida</taxon>
        <taxon>Ranunculales</taxon>
        <taxon>Menispermaceae</taxon>
        <taxon>Menispermoideae</taxon>
        <taxon>Cissampelideae</taxon>
        <taxon>Stephania</taxon>
    </lineage>
</organism>
<gene>
    <name evidence="1" type="ORF">Syun_001535</name>
</gene>
<protein>
    <submittedName>
        <fullName evidence="1">Uncharacterized protein</fullName>
    </submittedName>
</protein>